<organism evidence="1 2">
    <name type="scientific">Methanobrevibacter thaueri</name>
    <dbReference type="NCBI Taxonomy" id="190975"/>
    <lineage>
        <taxon>Archaea</taxon>
        <taxon>Methanobacteriati</taxon>
        <taxon>Methanobacteriota</taxon>
        <taxon>Methanomada group</taxon>
        <taxon>Methanobacteria</taxon>
        <taxon>Methanobacteriales</taxon>
        <taxon>Methanobacteriaceae</taxon>
        <taxon>Methanobrevibacter</taxon>
    </lineage>
</organism>
<dbReference type="AlphaFoldDB" id="A0A315XNA0"/>
<comment type="caution">
    <text evidence="1">The sequence shown here is derived from an EMBL/GenBank/DDBJ whole genome shotgun (WGS) entry which is preliminary data.</text>
</comment>
<dbReference type="RefSeq" id="WP_116591431.1">
    <property type="nucleotide sequence ID" value="NZ_MZGS01000016.1"/>
</dbReference>
<dbReference type="Proteomes" id="UP000251717">
    <property type="component" value="Unassembled WGS sequence"/>
</dbReference>
<accession>A0A315XNA0</accession>
<evidence type="ECO:0000313" key="1">
    <source>
        <dbReference type="EMBL" id="PWB87861.1"/>
    </source>
</evidence>
<dbReference type="EMBL" id="MZGS01000016">
    <property type="protein sequence ID" value="PWB87861.1"/>
    <property type="molecule type" value="Genomic_DNA"/>
</dbReference>
<proteinExistence type="predicted"/>
<sequence length="158" mass="17972">MRKIVIILIIALVASLSVASVSAGWFGDDVNVKEVGLEQFPQFDKFTIVLVPTTDIDHVNDVYLKNVEIKYPDQTYKWDTVNLAYHNSDADNIVLDQANSLLKDYQYELFFKYTNIGNINRNTDSYHIKADVVVDTTTQDGVVVGHIDTDTKLLRNRM</sequence>
<reference evidence="1 2" key="1">
    <citation type="submission" date="2017-03" db="EMBL/GenBank/DDBJ databases">
        <title>Genome sequence of Methanobrevibacter thaueri.</title>
        <authorList>
            <person name="Poehlein A."/>
            <person name="Seedorf H."/>
            <person name="Daniel R."/>
        </authorList>
    </citation>
    <scope>NUCLEOTIDE SEQUENCE [LARGE SCALE GENOMIC DNA]</scope>
    <source>
        <strain evidence="1 2">DSM 11995</strain>
    </source>
</reference>
<name>A0A315XNA0_9EURY</name>
<protein>
    <submittedName>
        <fullName evidence="1">Uncharacterized protein</fullName>
    </submittedName>
</protein>
<keyword evidence="2" id="KW-1185">Reference proteome</keyword>
<evidence type="ECO:0000313" key="2">
    <source>
        <dbReference type="Proteomes" id="UP000251717"/>
    </source>
</evidence>
<gene>
    <name evidence="1" type="ORF">MBBTH_04480</name>
</gene>